<dbReference type="Gene3D" id="3.30.110.170">
    <property type="entry name" value="Protein of unknown function (DUF541), domain 1"/>
    <property type="match status" value="1"/>
</dbReference>
<dbReference type="EMBL" id="QJSP01000006">
    <property type="protein sequence ID" value="PYE17614.1"/>
    <property type="molecule type" value="Genomic_DNA"/>
</dbReference>
<evidence type="ECO:0008006" key="3">
    <source>
        <dbReference type="Google" id="ProtNLM"/>
    </source>
</evidence>
<dbReference type="Pfam" id="PF04402">
    <property type="entry name" value="SIMPL"/>
    <property type="match status" value="1"/>
</dbReference>
<sequence length="238" mass="25730">MTGRTVTITVSGSAQRHYSPNRCTVHLGLHADGSDRQAAADQVTAAAVSITDAVTALVEQPRSPVARWSLDQIQHSRSRPYHRDGKQRPWVYRSSASATVTFKDFAALGPFIDEVADVEAVSVGHLQWWLTRKVEAKKTAHVRDLAVQDALAKAQEYTQGLGYSEFHAIAIADPGMLGLSTGGQQYLSAPGGIPAARAMSALPSDEIPMIELTPDRITVSADVEARFEAIRPGREQDS</sequence>
<dbReference type="PANTHER" id="PTHR34387">
    <property type="entry name" value="SLR1258 PROTEIN"/>
    <property type="match status" value="1"/>
</dbReference>
<dbReference type="GO" id="GO:0006974">
    <property type="term" value="P:DNA damage response"/>
    <property type="evidence" value="ECO:0007669"/>
    <property type="project" value="TreeGrafter"/>
</dbReference>
<dbReference type="OrthoDB" id="3724496at2"/>
<dbReference type="InterPro" id="IPR007497">
    <property type="entry name" value="SIMPL/DUF541"/>
</dbReference>
<comment type="caution">
    <text evidence="1">The sequence shown here is derived from an EMBL/GenBank/DDBJ whole genome shotgun (WGS) entry which is preliminary data.</text>
</comment>
<dbReference type="Gene3D" id="3.30.70.2970">
    <property type="entry name" value="Protein of unknown function (DUF541), domain 2"/>
    <property type="match status" value="1"/>
</dbReference>
<evidence type="ECO:0000313" key="1">
    <source>
        <dbReference type="EMBL" id="PYE17614.1"/>
    </source>
</evidence>
<proteinExistence type="predicted"/>
<evidence type="ECO:0000313" key="2">
    <source>
        <dbReference type="Proteomes" id="UP000247591"/>
    </source>
</evidence>
<name>A0A318RWP8_WILLI</name>
<dbReference type="RefSeq" id="WP_110469827.1">
    <property type="nucleotide sequence ID" value="NZ_QJSP01000006.1"/>
</dbReference>
<keyword evidence="2" id="KW-1185">Reference proteome</keyword>
<dbReference type="Proteomes" id="UP000247591">
    <property type="component" value="Unassembled WGS sequence"/>
</dbReference>
<reference evidence="1 2" key="1">
    <citation type="submission" date="2018-06" db="EMBL/GenBank/DDBJ databases">
        <title>Genomic Encyclopedia of Type Strains, Phase IV (KMG-IV): sequencing the most valuable type-strain genomes for metagenomic binning, comparative biology and taxonomic classification.</title>
        <authorList>
            <person name="Goeker M."/>
        </authorList>
    </citation>
    <scope>NUCLEOTIDE SEQUENCE [LARGE SCALE GENOMIC DNA]</scope>
    <source>
        <strain evidence="1 2">DSM 45521</strain>
    </source>
</reference>
<dbReference type="PANTHER" id="PTHR34387:SF2">
    <property type="entry name" value="SLR1258 PROTEIN"/>
    <property type="match status" value="1"/>
</dbReference>
<dbReference type="InterPro" id="IPR052022">
    <property type="entry name" value="26kDa_periplasmic_antigen"/>
</dbReference>
<protein>
    <recommendedName>
        <fullName evidence="3">SIMPL domain-containing protein</fullName>
    </recommendedName>
</protein>
<gene>
    <name evidence="1" type="ORF">DFR67_106318</name>
</gene>
<dbReference type="AlphaFoldDB" id="A0A318RWP8"/>
<organism evidence="1 2">
    <name type="scientific">Williamsia limnetica</name>
    <dbReference type="NCBI Taxonomy" id="882452"/>
    <lineage>
        <taxon>Bacteria</taxon>
        <taxon>Bacillati</taxon>
        <taxon>Actinomycetota</taxon>
        <taxon>Actinomycetes</taxon>
        <taxon>Mycobacteriales</taxon>
        <taxon>Nocardiaceae</taxon>
        <taxon>Williamsia</taxon>
    </lineage>
</organism>
<accession>A0A318RWP8</accession>